<dbReference type="AlphaFoldDB" id="A0A328PQA1"/>
<accession>A0A328PQA1</accession>
<proteinExistence type="predicted"/>
<evidence type="ECO:0000313" key="2">
    <source>
        <dbReference type="Proteomes" id="UP000249762"/>
    </source>
</evidence>
<dbReference type="EMBL" id="QKVO01000001">
    <property type="protein sequence ID" value="RAO95346.1"/>
    <property type="molecule type" value="Genomic_DNA"/>
</dbReference>
<comment type="caution">
    <text evidence="1">The sequence shown here is derived from an EMBL/GenBank/DDBJ whole genome shotgun (WGS) entry which is preliminary data.</text>
</comment>
<protein>
    <submittedName>
        <fullName evidence="1">Uncharacterized protein</fullName>
    </submittedName>
</protein>
<reference evidence="2" key="1">
    <citation type="submission" date="2018-06" db="EMBL/GenBank/DDBJ databases">
        <authorList>
            <person name="Martinez Ocampo F."/>
            <person name="Quiroz Castaneda R.E."/>
            <person name="Rojas Lopez X."/>
        </authorList>
    </citation>
    <scope>NUCLEOTIDE SEQUENCE [LARGE SCALE GENOMIC DNA]</scope>
    <source>
        <strain evidence="2">INIFAP02</strain>
    </source>
</reference>
<name>A0A328PQA1_9MOLU</name>
<gene>
    <name evidence="1" type="ORF">DNK47_00660</name>
</gene>
<keyword evidence="2" id="KW-1185">Reference proteome</keyword>
<dbReference type="Proteomes" id="UP000249762">
    <property type="component" value="Unassembled WGS sequence"/>
</dbReference>
<evidence type="ECO:0000313" key="1">
    <source>
        <dbReference type="EMBL" id="RAO95346.1"/>
    </source>
</evidence>
<sequence>MFIDKCSFESWQTRTFWLESLLVKTMSQCLIVSCEVSVVTVTVEWLDALWLPWAWVPELWALPSCWPFEWPWLTELPVCVCCVPSAPKLELSPSSSPNKAKSWLLFAGGALSLQWIHQLPLLPQPNHQQPPFEQNQLKT</sequence>
<organism evidence="1 2">
    <name type="scientific">Mycoplasma wenyonii</name>
    <dbReference type="NCBI Taxonomy" id="65123"/>
    <lineage>
        <taxon>Bacteria</taxon>
        <taxon>Bacillati</taxon>
        <taxon>Mycoplasmatota</taxon>
        <taxon>Mollicutes</taxon>
        <taxon>Mycoplasmataceae</taxon>
        <taxon>Mycoplasma</taxon>
    </lineage>
</organism>